<proteinExistence type="predicted"/>
<dbReference type="AlphaFoldDB" id="A0A947GDP1"/>
<dbReference type="EMBL" id="JAHHZF010000002">
    <property type="protein sequence ID" value="MBT9288470.1"/>
    <property type="molecule type" value="Genomic_DNA"/>
</dbReference>
<dbReference type="Gene3D" id="3.40.50.2000">
    <property type="entry name" value="Glycogen Phosphorylase B"/>
    <property type="match status" value="1"/>
</dbReference>
<accession>A0A947GDP1</accession>
<dbReference type="PANTHER" id="PTHR46401:SF8">
    <property type="entry name" value="BLL6006 PROTEIN"/>
    <property type="match status" value="1"/>
</dbReference>
<dbReference type="RefSeq" id="WP_261967155.1">
    <property type="nucleotide sequence ID" value="NZ_JAHHZF010000002.1"/>
</dbReference>
<dbReference type="PANTHER" id="PTHR46401">
    <property type="entry name" value="GLYCOSYLTRANSFERASE WBBK-RELATED"/>
    <property type="match status" value="1"/>
</dbReference>
<dbReference type="CDD" id="cd03809">
    <property type="entry name" value="GT4_MtfB-like"/>
    <property type="match status" value="1"/>
</dbReference>
<name>A0A947GDP1_9HYPH</name>
<gene>
    <name evidence="1" type="ORF">KL771_03360</name>
</gene>
<dbReference type="GO" id="GO:0016757">
    <property type="term" value="F:glycosyltransferase activity"/>
    <property type="evidence" value="ECO:0007669"/>
    <property type="project" value="TreeGrafter"/>
</dbReference>
<reference evidence="1 2" key="1">
    <citation type="submission" date="2021-06" db="EMBL/GenBank/DDBJ databases">
        <authorList>
            <person name="Grouzdev D.S."/>
            <person name="Koziaeva V."/>
        </authorList>
    </citation>
    <scope>NUCLEOTIDE SEQUENCE [LARGE SCALE GENOMIC DNA]</scope>
    <source>
        <strain evidence="1 2">22</strain>
    </source>
</reference>
<sequence>MIRVAFIVNATDAGWLGGVNYIANLCQAVMSLPDRRIEPVVFAAPQTPQVLLEGFRGIGIVRTSFVARRHPVRLLGKAVERAAGRNLVLETYLRAQGVAVLSHSPPLGPRAGLPAITWIPDFQYLHLPDLFPPSEIRRREIGYRQNVRQSRLVVLSSSSAQSDLSRFEPAALARSRVLRFVSGFGSPGEERAEFILRARYGIDRPYFYLPNQFWKHKNHAVVVEALARLRARGMPRLVISTGLMRDFRAPDHAEAVMARAVELGVADDFRALGVVPFPDVAALYRHAVAVINPSLFEGWSTSVEEAKSMGKSVILSDIPVHREQAPDRGHYFPPHDADALAAAMSDVAETASPDSDALFRAEAERLRPERFAAFGRAYQDIVLEAAGVSLAADAVTAAATSRSPISEP</sequence>
<keyword evidence="2" id="KW-1185">Reference proteome</keyword>
<comment type="caution">
    <text evidence="1">The sequence shown here is derived from an EMBL/GenBank/DDBJ whole genome shotgun (WGS) entry which is preliminary data.</text>
</comment>
<organism evidence="1 2">
    <name type="scientific">Prosthecodimorpha staleyi</name>
    <dbReference type="NCBI Taxonomy" id="2840188"/>
    <lineage>
        <taxon>Bacteria</taxon>
        <taxon>Pseudomonadati</taxon>
        <taxon>Pseudomonadota</taxon>
        <taxon>Alphaproteobacteria</taxon>
        <taxon>Hyphomicrobiales</taxon>
        <taxon>Ancalomicrobiaceae</taxon>
        <taxon>Prosthecodimorpha</taxon>
    </lineage>
</organism>
<protein>
    <submittedName>
        <fullName evidence="1">Glycosyltransferase family 4 protein</fullName>
    </submittedName>
</protein>
<evidence type="ECO:0000313" key="2">
    <source>
        <dbReference type="Proteomes" id="UP000766595"/>
    </source>
</evidence>
<dbReference type="SUPFAM" id="SSF53756">
    <property type="entry name" value="UDP-Glycosyltransferase/glycogen phosphorylase"/>
    <property type="match status" value="1"/>
</dbReference>
<dbReference type="Pfam" id="PF13692">
    <property type="entry name" value="Glyco_trans_1_4"/>
    <property type="match status" value="1"/>
</dbReference>
<dbReference type="Proteomes" id="UP000766595">
    <property type="component" value="Unassembled WGS sequence"/>
</dbReference>
<evidence type="ECO:0000313" key="1">
    <source>
        <dbReference type="EMBL" id="MBT9288470.1"/>
    </source>
</evidence>